<sequence>MCGIVGYIGKRQAVPVLIDGLKKLEYRGYDSAGIAVLEPEGIRLAKSVGKLAALEERIANKTFDSCIGIGHTRWATHGKPSDQNAHPHLDCKGNFAVVHNGIIENYLELREWLIDRGHSFVSETDTEVLSHLVEEYDGGDLEEAVRKTIARIEGSFAMVVMSRNNPGCLVAARKASPMVVGIGEEEYFIASDIPAILNHTRDTYIMEDGEIVIISDSGIRFTDFKGGHREKIVFQVSWDPISAEKGGYEHFMLKEIFEQPKALKDTLSGRLQDGEVILQEVDLTPEDIHNFNKVAIVACGTAYHAGLIGRKLIEKWVRIPVEVDIASEFRYRAPLIDDRTLVIVISQSGETADTLAALKESKRLGARVIAITNVVGSSVAREADDVIYTWAGPEIAVASTKAYTTQIEGIVLLALYLTQSKGTMPEEWIGEIIGELRKIPEKAEEILKNAQAIEQMVSLFDDVTSAFFLGRGLDWSVALEGALKLKEISYIHAEAYAAGELKHGTLALITEQTPVIALATQRDLYEKTLSNIIEVKARDAKVIGFTFAGNSSFEKTVDQVFFLPDTVNELAPLLMVIPLQLLSYYVSVARDNDVDKPRNLAKSVTVE</sequence>
<dbReference type="GO" id="GO:0006487">
    <property type="term" value="P:protein N-linked glycosylation"/>
    <property type="evidence" value="ECO:0007669"/>
    <property type="project" value="TreeGrafter"/>
</dbReference>
<keyword evidence="8" id="KW-0677">Repeat</keyword>
<comment type="function">
    <text evidence="10">Catalyzes the first step in hexosamine metabolism, converting fructose-6P into glucosamine-6P using glutamine as a nitrogen source.</text>
</comment>
<feature type="domain" description="SIS" evidence="12">
    <location>
        <begin position="284"/>
        <end position="423"/>
    </location>
</feature>
<feature type="active site" description="Nucleophile; for GATase activity" evidence="10">
    <location>
        <position position="2"/>
    </location>
</feature>
<evidence type="ECO:0000256" key="5">
    <source>
        <dbReference type="ARBA" id="ARBA00022490"/>
    </source>
</evidence>
<organism evidence="13 14">
    <name type="scientific">Syntrophobotulus glycolicus (strain DSM 8271 / FlGlyR)</name>
    <dbReference type="NCBI Taxonomy" id="645991"/>
    <lineage>
        <taxon>Bacteria</taxon>
        <taxon>Bacillati</taxon>
        <taxon>Bacillota</taxon>
        <taxon>Clostridia</taxon>
        <taxon>Eubacteriales</taxon>
        <taxon>Desulfitobacteriaceae</taxon>
        <taxon>Syntrophobotulus</taxon>
    </lineage>
</organism>
<evidence type="ECO:0000256" key="1">
    <source>
        <dbReference type="ARBA" id="ARBA00001031"/>
    </source>
</evidence>
<dbReference type="InterPro" id="IPR005855">
    <property type="entry name" value="GFAT"/>
</dbReference>
<dbReference type="KEGG" id="sgy:Sgly_0487"/>
<keyword evidence="9" id="KW-0315">Glutamine amidotransferase</keyword>
<dbReference type="PROSITE" id="PS51464">
    <property type="entry name" value="SIS"/>
    <property type="match status" value="2"/>
</dbReference>
<evidence type="ECO:0000256" key="6">
    <source>
        <dbReference type="ARBA" id="ARBA00022576"/>
    </source>
</evidence>
<dbReference type="NCBIfam" id="TIGR01135">
    <property type="entry name" value="glmS"/>
    <property type="match status" value="1"/>
</dbReference>
<dbReference type="InterPro" id="IPR001347">
    <property type="entry name" value="SIS_dom"/>
</dbReference>
<dbReference type="InterPro" id="IPR029055">
    <property type="entry name" value="Ntn_hydrolases_N"/>
</dbReference>
<feature type="initiator methionine" description="Removed" evidence="10">
    <location>
        <position position="1"/>
    </location>
</feature>
<dbReference type="InterPro" id="IPR047084">
    <property type="entry name" value="GFAT_N"/>
</dbReference>
<dbReference type="GO" id="GO:0005975">
    <property type="term" value="P:carbohydrate metabolic process"/>
    <property type="evidence" value="ECO:0007669"/>
    <property type="project" value="UniProtKB-UniRule"/>
</dbReference>
<dbReference type="PANTHER" id="PTHR10937">
    <property type="entry name" value="GLUCOSAMINE--FRUCTOSE-6-PHOSPHATE AMINOTRANSFERASE, ISOMERIZING"/>
    <property type="match status" value="1"/>
</dbReference>
<gene>
    <name evidence="10" type="primary">glmS</name>
    <name evidence="13" type="ordered locus">Sgly_0487</name>
</gene>
<dbReference type="SUPFAM" id="SSF53697">
    <property type="entry name" value="SIS domain"/>
    <property type="match status" value="1"/>
</dbReference>
<dbReference type="CDD" id="cd05009">
    <property type="entry name" value="SIS_GlmS_GlmD_2"/>
    <property type="match status" value="1"/>
</dbReference>
<dbReference type="PROSITE" id="PS51278">
    <property type="entry name" value="GATASE_TYPE_2"/>
    <property type="match status" value="1"/>
</dbReference>
<proteinExistence type="inferred from homology"/>
<dbReference type="SUPFAM" id="SSF56235">
    <property type="entry name" value="N-terminal nucleophile aminohydrolases (Ntn hydrolases)"/>
    <property type="match status" value="1"/>
</dbReference>
<dbReference type="HOGENOM" id="CLU_012520_5_2_9"/>
<evidence type="ECO:0000256" key="2">
    <source>
        <dbReference type="ARBA" id="ARBA00004496"/>
    </source>
</evidence>
<dbReference type="FunFam" id="3.60.20.10:FF:000006">
    <property type="entry name" value="Glutamine--fructose-6-phosphate aminotransferase [isomerizing]"/>
    <property type="match status" value="1"/>
</dbReference>
<dbReference type="Pfam" id="PF13522">
    <property type="entry name" value="GATase_6"/>
    <property type="match status" value="1"/>
</dbReference>
<dbReference type="InterPro" id="IPR017932">
    <property type="entry name" value="GATase_2_dom"/>
</dbReference>
<evidence type="ECO:0000259" key="12">
    <source>
        <dbReference type="PROSITE" id="PS51464"/>
    </source>
</evidence>
<comment type="subcellular location">
    <subcellularLocation>
        <location evidence="2 10">Cytoplasm</location>
    </subcellularLocation>
</comment>
<dbReference type="Gene3D" id="3.40.50.10490">
    <property type="entry name" value="Glucose-6-phosphate isomerase like protein, domain 1"/>
    <property type="match status" value="2"/>
</dbReference>
<evidence type="ECO:0000256" key="10">
    <source>
        <dbReference type="HAMAP-Rule" id="MF_00164"/>
    </source>
</evidence>
<dbReference type="PANTHER" id="PTHR10937:SF0">
    <property type="entry name" value="GLUTAMINE--FRUCTOSE-6-PHOSPHATE TRANSAMINASE (ISOMERIZING)"/>
    <property type="match status" value="1"/>
</dbReference>
<dbReference type="STRING" id="645991.Sgly_0487"/>
<dbReference type="HAMAP" id="MF_00164">
    <property type="entry name" value="GlmS"/>
    <property type="match status" value="1"/>
</dbReference>
<evidence type="ECO:0000256" key="4">
    <source>
        <dbReference type="ARBA" id="ARBA00016090"/>
    </source>
</evidence>
<feature type="domain" description="SIS" evidence="12">
    <location>
        <begin position="456"/>
        <end position="597"/>
    </location>
</feature>
<feature type="active site" description="For Fru-6P isomerization activity" evidence="10">
    <location>
        <position position="602"/>
    </location>
</feature>
<reference evidence="13 14" key="1">
    <citation type="journal article" date="2011" name="Stand. Genomic Sci.">
        <title>Complete genome sequence of Syntrophobotulus glycolicus type strain (FlGlyR).</title>
        <authorList>
            <person name="Han C."/>
            <person name="Mwirichia R."/>
            <person name="Chertkov O."/>
            <person name="Held B."/>
            <person name="Lapidus A."/>
            <person name="Nolan M."/>
            <person name="Lucas S."/>
            <person name="Hammon N."/>
            <person name="Deshpande S."/>
            <person name="Cheng J.F."/>
            <person name="Tapia R."/>
            <person name="Goodwin L."/>
            <person name="Pitluck S."/>
            <person name="Huntemann M."/>
            <person name="Liolios K."/>
            <person name="Ivanova N."/>
            <person name="Pagani I."/>
            <person name="Mavromatis K."/>
            <person name="Ovchinikova G."/>
            <person name="Pati A."/>
            <person name="Chen A."/>
            <person name="Palaniappan K."/>
            <person name="Land M."/>
            <person name="Hauser L."/>
            <person name="Brambilla E.M."/>
            <person name="Rohde M."/>
            <person name="Spring S."/>
            <person name="Sikorski J."/>
            <person name="Goker M."/>
            <person name="Woyke T."/>
            <person name="Bristow J."/>
            <person name="Eisen J.A."/>
            <person name="Markowitz V."/>
            <person name="Hugenholtz P."/>
            <person name="Kyrpides N.C."/>
            <person name="Klenk H.P."/>
            <person name="Detter J.C."/>
        </authorList>
    </citation>
    <scope>NUCLEOTIDE SEQUENCE [LARGE SCALE GENOMIC DNA]</scope>
    <source>
        <strain evidence="14">DSM 8271 / FlGlyR</strain>
    </source>
</reference>
<protein>
    <recommendedName>
        <fullName evidence="4 10">Glutamine--fructose-6-phosphate aminotransferase [isomerizing]</fullName>
        <ecNumber evidence="3 10">2.6.1.16</ecNumber>
    </recommendedName>
    <alternativeName>
        <fullName evidence="10">D-fructose-6-phosphate amidotransferase</fullName>
    </alternativeName>
    <alternativeName>
        <fullName evidence="10">GFAT</fullName>
    </alternativeName>
    <alternativeName>
        <fullName evidence="10">Glucosamine-6-phosphate synthase</fullName>
    </alternativeName>
    <alternativeName>
        <fullName evidence="10">Hexosephosphate aminotransferase</fullName>
    </alternativeName>
    <alternativeName>
        <fullName evidence="10">L-glutamine--D-fructose-6-phosphate amidotransferase</fullName>
    </alternativeName>
</protein>
<dbReference type="eggNOG" id="COG0449">
    <property type="taxonomic scope" value="Bacteria"/>
</dbReference>
<feature type="domain" description="Glutamine amidotransferase type-2" evidence="11">
    <location>
        <begin position="2"/>
        <end position="217"/>
    </location>
</feature>
<dbReference type="GO" id="GO:0004360">
    <property type="term" value="F:glutamine-fructose-6-phosphate transaminase (isomerizing) activity"/>
    <property type="evidence" value="ECO:0007669"/>
    <property type="project" value="UniProtKB-UniRule"/>
</dbReference>
<dbReference type="FunFam" id="3.40.50.10490:FF:000002">
    <property type="entry name" value="Glutamine--fructose-6-phosphate aminotransferase [isomerizing]"/>
    <property type="match status" value="1"/>
</dbReference>
<dbReference type="InterPro" id="IPR035490">
    <property type="entry name" value="GlmS/FrlB_SIS"/>
</dbReference>
<dbReference type="Proteomes" id="UP000007488">
    <property type="component" value="Chromosome"/>
</dbReference>
<comment type="catalytic activity">
    <reaction evidence="1 10">
        <text>D-fructose 6-phosphate + L-glutamine = D-glucosamine 6-phosphate + L-glutamate</text>
        <dbReference type="Rhea" id="RHEA:13237"/>
        <dbReference type="ChEBI" id="CHEBI:29985"/>
        <dbReference type="ChEBI" id="CHEBI:58359"/>
        <dbReference type="ChEBI" id="CHEBI:58725"/>
        <dbReference type="ChEBI" id="CHEBI:61527"/>
        <dbReference type="EC" id="2.6.1.16"/>
    </reaction>
</comment>
<dbReference type="GO" id="GO:0046349">
    <property type="term" value="P:amino sugar biosynthetic process"/>
    <property type="evidence" value="ECO:0007669"/>
    <property type="project" value="UniProtKB-ARBA"/>
</dbReference>
<keyword evidence="14" id="KW-1185">Reference proteome</keyword>
<dbReference type="EC" id="2.6.1.16" evidence="3 10"/>
<evidence type="ECO:0000256" key="3">
    <source>
        <dbReference type="ARBA" id="ARBA00012916"/>
    </source>
</evidence>
<dbReference type="GO" id="GO:0005829">
    <property type="term" value="C:cytosol"/>
    <property type="evidence" value="ECO:0007669"/>
    <property type="project" value="TreeGrafter"/>
</dbReference>
<evidence type="ECO:0000313" key="13">
    <source>
        <dbReference type="EMBL" id="ADY54852.1"/>
    </source>
</evidence>
<comment type="subunit">
    <text evidence="10">Homodimer.</text>
</comment>
<dbReference type="Pfam" id="PF01380">
    <property type="entry name" value="SIS"/>
    <property type="match status" value="2"/>
</dbReference>
<name>F0SYQ1_SYNGF</name>
<accession>F0SYQ1</accession>
<keyword evidence="5 10" id="KW-0963">Cytoplasm</keyword>
<evidence type="ECO:0000256" key="9">
    <source>
        <dbReference type="ARBA" id="ARBA00022962"/>
    </source>
</evidence>
<dbReference type="InterPro" id="IPR035466">
    <property type="entry name" value="GlmS/AgaS_SIS"/>
</dbReference>
<dbReference type="InterPro" id="IPR046348">
    <property type="entry name" value="SIS_dom_sf"/>
</dbReference>
<dbReference type="NCBIfam" id="NF001484">
    <property type="entry name" value="PRK00331.1"/>
    <property type="match status" value="1"/>
</dbReference>
<reference evidence="14" key="2">
    <citation type="submission" date="2011-02" db="EMBL/GenBank/DDBJ databases">
        <title>The complete genome of Syntrophobotulus glycolicus DSM 8271.</title>
        <authorList>
            <person name="Lucas S."/>
            <person name="Copeland A."/>
            <person name="Lapidus A."/>
            <person name="Bruce D."/>
            <person name="Goodwin L."/>
            <person name="Pitluck S."/>
            <person name="Kyrpides N."/>
            <person name="Mavromatis K."/>
            <person name="Pagani I."/>
            <person name="Ivanova N."/>
            <person name="Mikhailova N."/>
            <person name="Chertkov O."/>
            <person name="Held B."/>
            <person name="Detter J.C."/>
            <person name="Tapia R."/>
            <person name="Han C."/>
            <person name="Land M."/>
            <person name="Hauser L."/>
            <person name="Markowitz V."/>
            <person name="Cheng J.-F."/>
            <person name="Hugenholtz P."/>
            <person name="Woyke T."/>
            <person name="Wu D."/>
            <person name="Spring S."/>
            <person name="Schroeder M."/>
            <person name="Brambilla E."/>
            <person name="Klenk H.-P."/>
            <person name="Eisen J.A."/>
        </authorList>
    </citation>
    <scope>NUCLEOTIDE SEQUENCE [LARGE SCALE GENOMIC DNA]</scope>
    <source>
        <strain evidence="14">DSM 8271 / FlGlyR</strain>
    </source>
</reference>
<evidence type="ECO:0000259" key="11">
    <source>
        <dbReference type="PROSITE" id="PS51278"/>
    </source>
</evidence>
<dbReference type="GO" id="GO:0097367">
    <property type="term" value="F:carbohydrate derivative binding"/>
    <property type="evidence" value="ECO:0007669"/>
    <property type="project" value="InterPro"/>
</dbReference>
<evidence type="ECO:0000313" key="14">
    <source>
        <dbReference type="Proteomes" id="UP000007488"/>
    </source>
</evidence>
<dbReference type="EMBL" id="CP002547">
    <property type="protein sequence ID" value="ADY54852.1"/>
    <property type="molecule type" value="Genomic_DNA"/>
</dbReference>
<dbReference type="RefSeq" id="WP_013623723.1">
    <property type="nucleotide sequence ID" value="NC_015172.1"/>
</dbReference>
<evidence type="ECO:0000256" key="7">
    <source>
        <dbReference type="ARBA" id="ARBA00022679"/>
    </source>
</evidence>
<evidence type="ECO:0000256" key="8">
    <source>
        <dbReference type="ARBA" id="ARBA00022737"/>
    </source>
</evidence>
<dbReference type="GO" id="GO:0006047">
    <property type="term" value="P:UDP-N-acetylglucosamine metabolic process"/>
    <property type="evidence" value="ECO:0007669"/>
    <property type="project" value="TreeGrafter"/>
</dbReference>
<keyword evidence="6 10" id="KW-0032">Aminotransferase</keyword>
<dbReference type="GO" id="GO:0006002">
    <property type="term" value="P:fructose 6-phosphate metabolic process"/>
    <property type="evidence" value="ECO:0007669"/>
    <property type="project" value="TreeGrafter"/>
</dbReference>
<dbReference type="AlphaFoldDB" id="F0SYQ1"/>
<dbReference type="CDD" id="cd00714">
    <property type="entry name" value="GFAT"/>
    <property type="match status" value="1"/>
</dbReference>
<keyword evidence="7 10" id="KW-0808">Transferase</keyword>
<dbReference type="FunFam" id="3.40.50.10490:FF:000001">
    <property type="entry name" value="Glutamine--fructose-6-phosphate aminotransferase [isomerizing]"/>
    <property type="match status" value="1"/>
</dbReference>
<dbReference type="OrthoDB" id="106547at2"/>
<dbReference type="Gene3D" id="3.60.20.10">
    <property type="entry name" value="Glutamine Phosphoribosylpyrophosphate, subunit 1, domain 1"/>
    <property type="match status" value="1"/>
</dbReference>
<dbReference type="CDD" id="cd05008">
    <property type="entry name" value="SIS_GlmS_GlmD_1"/>
    <property type="match status" value="1"/>
</dbReference>